<name>A0A7W9L800_9ACTN</name>
<dbReference type="EMBL" id="JACHMB010000001">
    <property type="protein sequence ID" value="MBB5773969.1"/>
    <property type="molecule type" value="Genomic_DNA"/>
</dbReference>
<dbReference type="SUPFAM" id="SSF53474">
    <property type="entry name" value="alpha/beta-Hydrolases"/>
    <property type="match status" value="1"/>
</dbReference>
<dbReference type="Gene3D" id="3.40.50.1820">
    <property type="entry name" value="alpha/beta hydrolase"/>
    <property type="match status" value="1"/>
</dbReference>
<proteinExistence type="predicted"/>
<dbReference type="AlphaFoldDB" id="A0A7W9L800"/>
<dbReference type="InterPro" id="IPR000073">
    <property type="entry name" value="AB_hydrolase_1"/>
</dbReference>
<sequence length="292" mass="31783">MRYFVAPGETDHLGPGTRAGRRGDFATLSDGTTHYELAGPGDGPVFVFVPGLTIPLDFWDDVTAVLHGRAFRTLTYSAYGRGYSDRVRGRYGRPLFVRQLDDLVRHLGLSDVHVVGSSMGALISLAYAGSPGSRAASLTVSGPAGLSAERNPIALLPDPLTPLAGKHLLRRNLLAHLGRNVQTAVDAERLRTLVLDGFRFEGSMYALTSTLKHFPFTNQDALFDTATVGLPPTMLVWGANDRVTPATAFDRAVELLRPVRAEHLPDCGHMVSFERPRQFADLLTTFVTELQT</sequence>
<dbReference type="RefSeq" id="WP_185067859.1">
    <property type="nucleotide sequence ID" value="NZ_JACHMB010000001.1"/>
</dbReference>
<dbReference type="GO" id="GO:0016020">
    <property type="term" value="C:membrane"/>
    <property type="evidence" value="ECO:0007669"/>
    <property type="project" value="TreeGrafter"/>
</dbReference>
<keyword evidence="4" id="KW-1185">Reference proteome</keyword>
<evidence type="ECO:0000256" key="1">
    <source>
        <dbReference type="SAM" id="MobiDB-lite"/>
    </source>
</evidence>
<accession>A0A7W9L800</accession>
<organism evidence="3 4">
    <name type="scientific">Nonomuraea jabiensis</name>
    <dbReference type="NCBI Taxonomy" id="882448"/>
    <lineage>
        <taxon>Bacteria</taxon>
        <taxon>Bacillati</taxon>
        <taxon>Actinomycetota</taxon>
        <taxon>Actinomycetes</taxon>
        <taxon>Streptosporangiales</taxon>
        <taxon>Streptosporangiaceae</taxon>
        <taxon>Nonomuraea</taxon>
    </lineage>
</organism>
<comment type="caution">
    <text evidence="3">The sequence shown here is derived from an EMBL/GenBank/DDBJ whole genome shotgun (WGS) entry which is preliminary data.</text>
</comment>
<dbReference type="InterPro" id="IPR050266">
    <property type="entry name" value="AB_hydrolase_sf"/>
</dbReference>
<reference evidence="3 4" key="1">
    <citation type="submission" date="2020-08" db="EMBL/GenBank/DDBJ databases">
        <title>Sequencing the genomes of 1000 actinobacteria strains.</title>
        <authorList>
            <person name="Klenk H.-P."/>
        </authorList>
    </citation>
    <scope>NUCLEOTIDE SEQUENCE [LARGE SCALE GENOMIC DNA]</scope>
    <source>
        <strain evidence="3 4">DSM 45507</strain>
    </source>
</reference>
<dbReference type="GO" id="GO:0003824">
    <property type="term" value="F:catalytic activity"/>
    <property type="evidence" value="ECO:0007669"/>
    <property type="project" value="UniProtKB-ARBA"/>
</dbReference>
<feature type="region of interest" description="Disordered" evidence="1">
    <location>
        <begin position="1"/>
        <end position="21"/>
    </location>
</feature>
<evidence type="ECO:0000259" key="2">
    <source>
        <dbReference type="Pfam" id="PF00561"/>
    </source>
</evidence>
<dbReference type="Proteomes" id="UP000579153">
    <property type="component" value="Unassembled WGS sequence"/>
</dbReference>
<dbReference type="InterPro" id="IPR029058">
    <property type="entry name" value="AB_hydrolase_fold"/>
</dbReference>
<dbReference type="PRINTS" id="PR00111">
    <property type="entry name" value="ABHYDROLASE"/>
</dbReference>
<evidence type="ECO:0000313" key="3">
    <source>
        <dbReference type="EMBL" id="MBB5773969.1"/>
    </source>
</evidence>
<gene>
    <name evidence="3" type="ORF">HD596_000725</name>
</gene>
<dbReference type="Pfam" id="PF00561">
    <property type="entry name" value="Abhydrolase_1"/>
    <property type="match status" value="1"/>
</dbReference>
<evidence type="ECO:0000313" key="4">
    <source>
        <dbReference type="Proteomes" id="UP000579153"/>
    </source>
</evidence>
<dbReference type="PANTHER" id="PTHR43798">
    <property type="entry name" value="MONOACYLGLYCEROL LIPASE"/>
    <property type="match status" value="1"/>
</dbReference>
<protein>
    <submittedName>
        <fullName evidence="3">Pimeloyl-ACP methyl ester carboxylesterase</fullName>
    </submittedName>
</protein>
<feature type="domain" description="AB hydrolase-1" evidence="2">
    <location>
        <begin position="44"/>
        <end position="276"/>
    </location>
</feature>
<dbReference type="PANTHER" id="PTHR43798:SF33">
    <property type="entry name" value="HYDROLASE, PUTATIVE (AFU_ORTHOLOGUE AFUA_2G14860)-RELATED"/>
    <property type="match status" value="1"/>
</dbReference>